<reference evidence="1" key="1">
    <citation type="submission" date="2021-11" db="EMBL/GenBank/DDBJ databases">
        <title>Australian commercial rhizobial inoculants.</title>
        <authorList>
            <person name="Kohlmeier M.G."/>
            <person name="O'Hara G.W."/>
            <person name="Colombi E."/>
            <person name="Ramsay J.P."/>
            <person name="Terpolilli J."/>
        </authorList>
    </citation>
    <scope>NUCLEOTIDE SEQUENCE</scope>
    <source>
        <strain evidence="1">CC829</strain>
    </source>
</reference>
<evidence type="ECO:0000313" key="2">
    <source>
        <dbReference type="Proteomes" id="UP001430990"/>
    </source>
</evidence>
<accession>A0ABY3QDV7</accession>
<dbReference type="RefSeq" id="WP_231142042.1">
    <property type="nucleotide sequence ID" value="NZ_CP088100.1"/>
</dbReference>
<organism evidence="1 2">
    <name type="scientific">Bradyrhizobium barranii</name>
    <dbReference type="NCBI Taxonomy" id="2992140"/>
    <lineage>
        <taxon>Bacteria</taxon>
        <taxon>Pseudomonadati</taxon>
        <taxon>Pseudomonadota</taxon>
        <taxon>Alphaproteobacteria</taxon>
        <taxon>Hyphomicrobiales</taxon>
        <taxon>Nitrobacteraceae</taxon>
        <taxon>Bradyrhizobium</taxon>
    </lineage>
</organism>
<evidence type="ECO:0000313" key="1">
    <source>
        <dbReference type="EMBL" id="UFW83116.1"/>
    </source>
</evidence>
<dbReference type="Proteomes" id="UP001430990">
    <property type="component" value="Chromosome"/>
</dbReference>
<sequence length="65" mass="6989">MFDAEMTALLRAVLDEVCENIPVSETGARAYVASKLLDAVAHGQFSTDALKAAGREALNPPTVWR</sequence>
<proteinExistence type="predicted"/>
<dbReference type="EMBL" id="CP088100">
    <property type="protein sequence ID" value="UFW83116.1"/>
    <property type="molecule type" value="Genomic_DNA"/>
</dbReference>
<name>A0ABY3QDV7_9BRAD</name>
<protein>
    <submittedName>
        <fullName evidence="1">Uncharacterized protein</fullName>
    </submittedName>
</protein>
<keyword evidence="2" id="KW-1185">Reference proteome</keyword>
<gene>
    <name evidence="1" type="ORF">BjapCC829_24380</name>
</gene>